<dbReference type="EMBL" id="DUZY01000001">
    <property type="protein sequence ID" value="DAD25486.1"/>
    <property type="molecule type" value="Genomic_DNA"/>
</dbReference>
<sequence length="58" mass="6841">MGSTHNEPCPYLCYSMVMNLFSLLWTNFEISRDFLVDFFLGILVLDLARVLLYPMVQY</sequence>
<gene>
    <name evidence="2" type="ORF">HUJ06_026950</name>
    <name evidence="3" type="ORF">HUJ06_026953</name>
    <name evidence="4" type="ORF">HUJ06_027037</name>
</gene>
<evidence type="ECO:0000313" key="3">
    <source>
        <dbReference type="EMBL" id="DAD25488.1"/>
    </source>
</evidence>
<dbReference type="EMBL" id="DUZY01000001">
    <property type="protein sequence ID" value="DAD25573.1"/>
    <property type="molecule type" value="Genomic_DNA"/>
</dbReference>
<feature type="transmembrane region" description="Helical" evidence="1">
    <location>
        <begin position="34"/>
        <end position="52"/>
    </location>
</feature>
<evidence type="ECO:0000313" key="5">
    <source>
        <dbReference type="Proteomes" id="UP000607653"/>
    </source>
</evidence>
<keyword evidence="1" id="KW-0812">Transmembrane</keyword>
<evidence type="ECO:0000256" key="1">
    <source>
        <dbReference type="SAM" id="Phobius"/>
    </source>
</evidence>
<evidence type="ECO:0000313" key="2">
    <source>
        <dbReference type="EMBL" id="DAD25486.1"/>
    </source>
</evidence>
<reference evidence="2 5" key="1">
    <citation type="journal article" date="2020" name="Mol. Biol. Evol.">
        <title>Distinct Expression and Methylation Patterns for Genes with Different Fates following a Single Whole-Genome Duplication in Flowering Plants.</title>
        <authorList>
            <person name="Shi T."/>
            <person name="Rahmani R.S."/>
            <person name="Gugger P.F."/>
            <person name="Wang M."/>
            <person name="Li H."/>
            <person name="Zhang Y."/>
            <person name="Li Z."/>
            <person name="Wang Q."/>
            <person name="Van de Peer Y."/>
            <person name="Marchal K."/>
            <person name="Chen J."/>
        </authorList>
    </citation>
    <scope>NUCLEOTIDE SEQUENCE [LARGE SCALE GENOMIC DNA]</scope>
    <source>
        <tissue evidence="2">Leaf</tissue>
    </source>
</reference>
<keyword evidence="5" id="KW-1185">Reference proteome</keyword>
<proteinExistence type="predicted"/>
<dbReference type="AlphaFoldDB" id="A0A822Y2K6"/>
<name>A0A822Y2K6_NELNU</name>
<comment type="caution">
    <text evidence="2">The sequence shown here is derived from an EMBL/GenBank/DDBJ whole genome shotgun (WGS) entry which is preliminary data.</text>
</comment>
<keyword evidence="1" id="KW-0472">Membrane</keyword>
<organism evidence="2 5">
    <name type="scientific">Nelumbo nucifera</name>
    <name type="common">Sacred lotus</name>
    <dbReference type="NCBI Taxonomy" id="4432"/>
    <lineage>
        <taxon>Eukaryota</taxon>
        <taxon>Viridiplantae</taxon>
        <taxon>Streptophyta</taxon>
        <taxon>Embryophyta</taxon>
        <taxon>Tracheophyta</taxon>
        <taxon>Spermatophyta</taxon>
        <taxon>Magnoliopsida</taxon>
        <taxon>Proteales</taxon>
        <taxon>Nelumbonaceae</taxon>
        <taxon>Nelumbo</taxon>
    </lineage>
</organism>
<protein>
    <submittedName>
        <fullName evidence="2">Uncharacterized protein</fullName>
    </submittedName>
</protein>
<dbReference type="Proteomes" id="UP000607653">
    <property type="component" value="Unassembled WGS sequence"/>
</dbReference>
<evidence type="ECO:0000313" key="4">
    <source>
        <dbReference type="EMBL" id="DAD25573.1"/>
    </source>
</evidence>
<keyword evidence="1" id="KW-1133">Transmembrane helix</keyword>
<dbReference type="EMBL" id="DUZY01000001">
    <property type="protein sequence ID" value="DAD25488.1"/>
    <property type="molecule type" value="Genomic_DNA"/>
</dbReference>
<accession>A0A822Y2K6</accession>